<sequence>MQSAERQKPRNIRRTSIQDDLSNVPHHDITQEGHDLIFQEFQLEPFDYTDILDAIPSTEPQLQQQHGHITKEILNTCMALDYGCLYLLDAFTVQYSSLTSDHDLSTCHKMLSDLISAHGTTSSSLHSEILESIKLQLQNVLQSKDAQKLVEHIVIIANHVYNIIQTSRQRPSPLDTTQFTNQDTDEAMLIVQRIVEDLQSMRTNADDNLWEQIDSSIVVVEHLIDTILCDSQLPHYNDACGPRSTGLLPPYYNNESIKTKDTDDSKRTYELDDLISAFDRITTSVPRLQDQCFELSEQQRNQMDVATMQATVDRLARGRLDNQRANTPKHRTKPTNAGGLTSEKLVDSQNCKYPEQMFMALMRRWVHSILTYGERRRDRHRRKTKAEHDRYTLDLITRFERLREKTRLHNQDAVMMLCYHELDQILNHLDKTKHQFANQRASFRSRPTTTS</sequence>
<evidence type="ECO:0000313" key="3">
    <source>
        <dbReference type="Proteomes" id="UP000612746"/>
    </source>
</evidence>
<organism evidence="2 3">
    <name type="scientific">Umbelopsis vinacea</name>
    <dbReference type="NCBI Taxonomy" id="44442"/>
    <lineage>
        <taxon>Eukaryota</taxon>
        <taxon>Fungi</taxon>
        <taxon>Fungi incertae sedis</taxon>
        <taxon>Mucoromycota</taxon>
        <taxon>Mucoromycotina</taxon>
        <taxon>Umbelopsidomycetes</taxon>
        <taxon>Umbelopsidales</taxon>
        <taxon>Umbelopsidaceae</taxon>
        <taxon>Umbelopsis</taxon>
    </lineage>
</organism>
<dbReference type="AlphaFoldDB" id="A0A8H7QA59"/>
<accession>A0A8H7QA59</accession>
<keyword evidence="3" id="KW-1185">Reference proteome</keyword>
<feature type="region of interest" description="Disordered" evidence="1">
    <location>
        <begin position="1"/>
        <end position="25"/>
    </location>
</feature>
<dbReference type="Proteomes" id="UP000612746">
    <property type="component" value="Unassembled WGS sequence"/>
</dbReference>
<proteinExistence type="predicted"/>
<reference evidence="2" key="1">
    <citation type="submission" date="2020-12" db="EMBL/GenBank/DDBJ databases">
        <title>Metabolic potential, ecology and presence of endohyphal bacteria is reflected in genomic diversity of Mucoromycotina.</title>
        <authorList>
            <person name="Muszewska A."/>
            <person name="Okrasinska A."/>
            <person name="Steczkiewicz K."/>
            <person name="Drgas O."/>
            <person name="Orlowska M."/>
            <person name="Perlinska-Lenart U."/>
            <person name="Aleksandrzak-Piekarczyk T."/>
            <person name="Szatraj K."/>
            <person name="Zielenkiewicz U."/>
            <person name="Pilsyk S."/>
            <person name="Malc E."/>
            <person name="Mieczkowski P."/>
            <person name="Kruszewska J.S."/>
            <person name="Biernat P."/>
            <person name="Pawlowska J."/>
        </authorList>
    </citation>
    <scope>NUCLEOTIDE SEQUENCE</scope>
    <source>
        <strain evidence="2">WA0000051536</strain>
    </source>
</reference>
<dbReference type="OrthoDB" id="66510at2759"/>
<gene>
    <name evidence="2" type="ORF">INT44_000743</name>
</gene>
<name>A0A8H7QA59_9FUNG</name>
<evidence type="ECO:0000313" key="2">
    <source>
        <dbReference type="EMBL" id="KAG2187993.1"/>
    </source>
</evidence>
<dbReference type="EMBL" id="JAEPRA010000002">
    <property type="protein sequence ID" value="KAG2187993.1"/>
    <property type="molecule type" value="Genomic_DNA"/>
</dbReference>
<protein>
    <submittedName>
        <fullName evidence="2">Uncharacterized protein</fullName>
    </submittedName>
</protein>
<comment type="caution">
    <text evidence="2">The sequence shown here is derived from an EMBL/GenBank/DDBJ whole genome shotgun (WGS) entry which is preliminary data.</text>
</comment>
<evidence type="ECO:0000256" key="1">
    <source>
        <dbReference type="SAM" id="MobiDB-lite"/>
    </source>
</evidence>